<dbReference type="InterPro" id="IPR024060">
    <property type="entry name" value="Ureidoglycolate_lyase_dom_sf"/>
</dbReference>
<accession>A0ABT3TDS5</accession>
<comment type="subunit">
    <text evidence="1">Homodimer.</text>
</comment>
<proteinExistence type="predicted"/>
<evidence type="ECO:0000256" key="2">
    <source>
        <dbReference type="ARBA" id="ARBA00022631"/>
    </source>
</evidence>
<comment type="catalytic activity">
    <reaction evidence="4">
        <text>(S)-ureidoglycolate = urea + glyoxylate</text>
        <dbReference type="Rhea" id="RHEA:11304"/>
        <dbReference type="ChEBI" id="CHEBI:16199"/>
        <dbReference type="ChEBI" id="CHEBI:36655"/>
        <dbReference type="ChEBI" id="CHEBI:57296"/>
        <dbReference type="EC" id="4.3.2.3"/>
    </reaction>
</comment>
<keyword evidence="3" id="KW-0456">Lyase</keyword>
<dbReference type="InterPro" id="IPR011051">
    <property type="entry name" value="RmlC_Cupin_sf"/>
</dbReference>
<sequence length="187" mass="20784">MMTEVQIRTLKVETATAAALAPFGVVLGRDENVEPLPIDLYGGAVKVRRIGEFISDEKTEMPVCTLQRRPFEVEYMERHTEHTQTFISLGAKPFIAMFAPPSDSELPDLDQARAFLFDGSAGFMMHLGTWHEFPFALVDDTDLLVILRSVATEGLKSDNVIGNEAVGPDLEKRDMAARFGVKIQLEL</sequence>
<evidence type="ECO:0000313" key="5">
    <source>
        <dbReference type="EMBL" id="MCX2980456.1"/>
    </source>
</evidence>
<keyword evidence="5" id="KW-0378">Hydrolase</keyword>
<keyword evidence="2" id="KW-0659">Purine metabolism</keyword>
<evidence type="ECO:0000256" key="4">
    <source>
        <dbReference type="ARBA" id="ARBA00047684"/>
    </source>
</evidence>
<dbReference type="PANTHER" id="PTHR21221:SF1">
    <property type="entry name" value="UREIDOGLYCOLATE LYASE"/>
    <property type="match status" value="1"/>
</dbReference>
<evidence type="ECO:0000256" key="3">
    <source>
        <dbReference type="ARBA" id="ARBA00023239"/>
    </source>
</evidence>
<evidence type="ECO:0000256" key="1">
    <source>
        <dbReference type="ARBA" id="ARBA00011738"/>
    </source>
</evidence>
<keyword evidence="6" id="KW-1185">Reference proteome</keyword>
<dbReference type="CDD" id="cd20298">
    <property type="entry name" value="cupin_UAH"/>
    <property type="match status" value="1"/>
</dbReference>
<gene>
    <name evidence="5" type="ORF">EYC98_06160</name>
</gene>
<reference evidence="5" key="1">
    <citation type="submission" date="2019-02" db="EMBL/GenBank/DDBJ databases">
        <authorList>
            <person name="Li S.-H."/>
        </authorList>
    </citation>
    <scope>NUCLEOTIDE SEQUENCE</scope>
    <source>
        <strain evidence="5">IMCC14734</strain>
    </source>
</reference>
<dbReference type="PANTHER" id="PTHR21221">
    <property type="entry name" value="UREIDOGLYCOLATE HYDROLASE"/>
    <property type="match status" value="1"/>
</dbReference>
<name>A0ABT3TDS5_9GAMM</name>
<dbReference type="InterPro" id="IPR047233">
    <property type="entry name" value="UAH_cupin"/>
</dbReference>
<dbReference type="SUPFAM" id="SSF51182">
    <property type="entry name" value="RmlC-like cupins"/>
    <property type="match status" value="1"/>
</dbReference>
<dbReference type="Pfam" id="PF04115">
    <property type="entry name" value="Ureidogly_lyase"/>
    <property type="match status" value="1"/>
</dbReference>
<evidence type="ECO:0000313" key="6">
    <source>
        <dbReference type="Proteomes" id="UP001143362"/>
    </source>
</evidence>
<dbReference type="GO" id="GO:0016787">
    <property type="term" value="F:hydrolase activity"/>
    <property type="evidence" value="ECO:0007669"/>
    <property type="project" value="UniProtKB-KW"/>
</dbReference>
<dbReference type="InterPro" id="IPR007247">
    <property type="entry name" value="Ureidogly_lyase"/>
</dbReference>
<comment type="caution">
    <text evidence="5">The sequence shown here is derived from an EMBL/GenBank/DDBJ whole genome shotgun (WGS) entry which is preliminary data.</text>
</comment>
<dbReference type="EMBL" id="SHNN01000001">
    <property type="protein sequence ID" value="MCX2980456.1"/>
    <property type="molecule type" value="Genomic_DNA"/>
</dbReference>
<protein>
    <submittedName>
        <fullName evidence="5">Ureidoglycolate hydrolase</fullName>
    </submittedName>
</protein>
<dbReference type="Gene3D" id="2.60.120.480">
    <property type="entry name" value="Ureidoglycolate hydrolase"/>
    <property type="match status" value="1"/>
</dbReference>
<organism evidence="5 6">
    <name type="scientific">Candidatus Litorirhabdus singularis</name>
    <dbReference type="NCBI Taxonomy" id="2518993"/>
    <lineage>
        <taxon>Bacteria</taxon>
        <taxon>Pseudomonadati</taxon>
        <taxon>Pseudomonadota</taxon>
        <taxon>Gammaproteobacteria</taxon>
        <taxon>Cellvibrionales</taxon>
        <taxon>Halieaceae</taxon>
        <taxon>Candidatus Litorirhabdus</taxon>
    </lineage>
</organism>
<dbReference type="Proteomes" id="UP001143362">
    <property type="component" value="Unassembled WGS sequence"/>
</dbReference>